<name>A0A6A6WXI8_9PLEO</name>
<gene>
    <name evidence="2" type="ORF">K505DRAFT_216058</name>
</gene>
<feature type="non-terminal residue" evidence="2">
    <location>
        <position position="1"/>
    </location>
</feature>
<dbReference type="OrthoDB" id="3798712at2759"/>
<evidence type="ECO:0000313" key="2">
    <source>
        <dbReference type="EMBL" id="KAF2788613.1"/>
    </source>
</evidence>
<proteinExistence type="predicted"/>
<dbReference type="AlphaFoldDB" id="A0A6A6WXI8"/>
<evidence type="ECO:0000256" key="1">
    <source>
        <dbReference type="SAM" id="MobiDB-lite"/>
    </source>
</evidence>
<protein>
    <submittedName>
        <fullName evidence="2">Uncharacterized protein</fullName>
    </submittedName>
</protein>
<feature type="non-terminal residue" evidence="2">
    <location>
        <position position="51"/>
    </location>
</feature>
<evidence type="ECO:0000313" key="3">
    <source>
        <dbReference type="Proteomes" id="UP000799757"/>
    </source>
</evidence>
<dbReference type="Proteomes" id="UP000799757">
    <property type="component" value="Unassembled WGS sequence"/>
</dbReference>
<dbReference type="EMBL" id="MU002201">
    <property type="protein sequence ID" value="KAF2788613.1"/>
    <property type="molecule type" value="Genomic_DNA"/>
</dbReference>
<reference evidence="2" key="1">
    <citation type="journal article" date="2020" name="Stud. Mycol.">
        <title>101 Dothideomycetes genomes: a test case for predicting lifestyles and emergence of pathogens.</title>
        <authorList>
            <person name="Haridas S."/>
            <person name="Albert R."/>
            <person name="Binder M."/>
            <person name="Bloem J."/>
            <person name="Labutti K."/>
            <person name="Salamov A."/>
            <person name="Andreopoulos B."/>
            <person name="Baker S."/>
            <person name="Barry K."/>
            <person name="Bills G."/>
            <person name="Bluhm B."/>
            <person name="Cannon C."/>
            <person name="Castanera R."/>
            <person name="Culley D."/>
            <person name="Daum C."/>
            <person name="Ezra D."/>
            <person name="Gonzalez J."/>
            <person name="Henrissat B."/>
            <person name="Kuo A."/>
            <person name="Liang C."/>
            <person name="Lipzen A."/>
            <person name="Lutzoni F."/>
            <person name="Magnuson J."/>
            <person name="Mondo S."/>
            <person name="Nolan M."/>
            <person name="Ohm R."/>
            <person name="Pangilinan J."/>
            <person name="Park H.-J."/>
            <person name="Ramirez L."/>
            <person name="Alfaro M."/>
            <person name="Sun H."/>
            <person name="Tritt A."/>
            <person name="Yoshinaga Y."/>
            <person name="Zwiers L.-H."/>
            <person name="Turgeon B."/>
            <person name="Goodwin S."/>
            <person name="Spatafora J."/>
            <person name="Crous P."/>
            <person name="Grigoriev I."/>
        </authorList>
    </citation>
    <scope>NUCLEOTIDE SEQUENCE</scope>
    <source>
        <strain evidence="2">CBS 109.77</strain>
    </source>
</reference>
<keyword evidence="3" id="KW-1185">Reference proteome</keyword>
<feature type="compositionally biased region" description="Basic and acidic residues" evidence="1">
    <location>
        <begin position="15"/>
        <end position="30"/>
    </location>
</feature>
<accession>A0A6A6WXI8</accession>
<sequence>DIPISTLHHRGQGRPSKETKAQRQQELTPEKEKAVVRLLLLMFDLGHPMRM</sequence>
<feature type="region of interest" description="Disordered" evidence="1">
    <location>
        <begin position="1"/>
        <end position="30"/>
    </location>
</feature>
<organism evidence="2 3">
    <name type="scientific">Melanomma pulvis-pyrius CBS 109.77</name>
    <dbReference type="NCBI Taxonomy" id="1314802"/>
    <lineage>
        <taxon>Eukaryota</taxon>
        <taxon>Fungi</taxon>
        <taxon>Dikarya</taxon>
        <taxon>Ascomycota</taxon>
        <taxon>Pezizomycotina</taxon>
        <taxon>Dothideomycetes</taxon>
        <taxon>Pleosporomycetidae</taxon>
        <taxon>Pleosporales</taxon>
        <taxon>Melanommataceae</taxon>
        <taxon>Melanomma</taxon>
    </lineage>
</organism>